<dbReference type="AlphaFoldDB" id="A0A5B7EFM7"/>
<keyword evidence="2" id="KW-1185">Reference proteome</keyword>
<dbReference type="Proteomes" id="UP000324222">
    <property type="component" value="Unassembled WGS sequence"/>
</dbReference>
<evidence type="ECO:0000313" key="2">
    <source>
        <dbReference type="Proteomes" id="UP000324222"/>
    </source>
</evidence>
<reference evidence="1 2" key="1">
    <citation type="submission" date="2019-05" db="EMBL/GenBank/DDBJ databases">
        <title>Another draft genome of Portunus trituberculatus and its Hox gene families provides insights of decapod evolution.</title>
        <authorList>
            <person name="Jeong J.-H."/>
            <person name="Song I."/>
            <person name="Kim S."/>
            <person name="Choi T."/>
            <person name="Kim D."/>
            <person name="Ryu S."/>
            <person name="Kim W."/>
        </authorList>
    </citation>
    <scope>NUCLEOTIDE SEQUENCE [LARGE SCALE GENOMIC DNA]</scope>
    <source>
        <tissue evidence="1">Muscle</tissue>
    </source>
</reference>
<evidence type="ECO:0000313" key="1">
    <source>
        <dbReference type="EMBL" id="MPC32175.1"/>
    </source>
</evidence>
<sequence length="167" mass="18530">MDVSTTSTYSQVRGSCSAGGNYLGKVKTRELFHKFRHALDMIRNKGRVPVRMLAEVRGEDDNLILATVCLLDAVNVMPAFLVAHKEHMTSSWPASHVTDGAVCIVHHKVQESLLGPKCIPTLSLRCCHSTDCDCVVNIIALRGSSRMGLWRLKCKVKKGMVNLTKYF</sequence>
<accession>A0A5B7EFM7</accession>
<name>A0A5B7EFM7_PORTR</name>
<organism evidence="1 2">
    <name type="scientific">Portunus trituberculatus</name>
    <name type="common">Swimming crab</name>
    <name type="synonym">Neptunus trituberculatus</name>
    <dbReference type="NCBI Taxonomy" id="210409"/>
    <lineage>
        <taxon>Eukaryota</taxon>
        <taxon>Metazoa</taxon>
        <taxon>Ecdysozoa</taxon>
        <taxon>Arthropoda</taxon>
        <taxon>Crustacea</taxon>
        <taxon>Multicrustacea</taxon>
        <taxon>Malacostraca</taxon>
        <taxon>Eumalacostraca</taxon>
        <taxon>Eucarida</taxon>
        <taxon>Decapoda</taxon>
        <taxon>Pleocyemata</taxon>
        <taxon>Brachyura</taxon>
        <taxon>Eubrachyura</taxon>
        <taxon>Portunoidea</taxon>
        <taxon>Portunidae</taxon>
        <taxon>Portuninae</taxon>
        <taxon>Portunus</taxon>
    </lineage>
</organism>
<comment type="caution">
    <text evidence="1">The sequence shown here is derived from an EMBL/GenBank/DDBJ whole genome shotgun (WGS) entry which is preliminary data.</text>
</comment>
<protein>
    <submittedName>
        <fullName evidence="1">Uncharacterized protein</fullName>
    </submittedName>
</protein>
<dbReference type="EMBL" id="VSRR010002578">
    <property type="protein sequence ID" value="MPC32175.1"/>
    <property type="molecule type" value="Genomic_DNA"/>
</dbReference>
<gene>
    <name evidence="1" type="ORF">E2C01_025480</name>
</gene>
<proteinExistence type="predicted"/>